<feature type="region of interest" description="Disordered" evidence="3">
    <location>
        <begin position="124"/>
        <end position="146"/>
    </location>
</feature>
<evidence type="ECO:0000256" key="1">
    <source>
        <dbReference type="ARBA" id="ARBA00004496"/>
    </source>
</evidence>
<evidence type="ECO:0000313" key="5">
    <source>
        <dbReference type="EMBL" id="KAG7664620.1"/>
    </source>
</evidence>
<dbReference type="GeneID" id="73468646"/>
<dbReference type="OrthoDB" id="2155283at2759"/>
<feature type="compositionally biased region" description="Polar residues" evidence="3">
    <location>
        <begin position="223"/>
        <end position="232"/>
    </location>
</feature>
<evidence type="ECO:0000256" key="2">
    <source>
        <dbReference type="ARBA" id="ARBA00022490"/>
    </source>
</evidence>
<dbReference type="EMBL" id="JAGSYN010000069">
    <property type="protein sequence ID" value="KAG7664620.1"/>
    <property type="molecule type" value="Genomic_DNA"/>
</dbReference>
<accession>A0A8J5QQ79</accession>
<feature type="compositionally biased region" description="Polar residues" evidence="3">
    <location>
        <begin position="65"/>
        <end position="76"/>
    </location>
</feature>
<feature type="region of interest" description="Disordered" evidence="3">
    <location>
        <begin position="1"/>
        <end position="23"/>
    </location>
</feature>
<dbReference type="GO" id="GO:0003729">
    <property type="term" value="F:mRNA binding"/>
    <property type="evidence" value="ECO:0007669"/>
    <property type="project" value="InterPro"/>
</dbReference>
<feature type="compositionally biased region" description="Polar residues" evidence="3">
    <location>
        <begin position="535"/>
        <end position="552"/>
    </location>
</feature>
<name>A0A8J5QQ79_9ASCO</name>
<feature type="region of interest" description="Disordered" evidence="3">
    <location>
        <begin position="191"/>
        <end position="232"/>
    </location>
</feature>
<evidence type="ECO:0000256" key="3">
    <source>
        <dbReference type="SAM" id="MobiDB-lite"/>
    </source>
</evidence>
<feature type="region of interest" description="Disordered" evidence="3">
    <location>
        <begin position="41"/>
        <end position="76"/>
    </location>
</feature>
<dbReference type="InterPro" id="IPR050897">
    <property type="entry name" value="SMAUG/VTS1_RNA-bind"/>
</dbReference>
<organism evidence="5 6">
    <name type="scientific">[Candida] subhashii</name>
    <dbReference type="NCBI Taxonomy" id="561895"/>
    <lineage>
        <taxon>Eukaryota</taxon>
        <taxon>Fungi</taxon>
        <taxon>Dikarya</taxon>
        <taxon>Ascomycota</taxon>
        <taxon>Saccharomycotina</taxon>
        <taxon>Pichiomycetes</taxon>
        <taxon>Debaryomycetaceae</taxon>
        <taxon>Spathaspora</taxon>
    </lineage>
</organism>
<feature type="compositionally biased region" description="Low complexity" evidence="3">
    <location>
        <begin position="41"/>
        <end position="64"/>
    </location>
</feature>
<feature type="compositionally biased region" description="Gly residues" evidence="3">
    <location>
        <begin position="608"/>
        <end position="618"/>
    </location>
</feature>
<feature type="compositionally biased region" description="Low complexity" evidence="3">
    <location>
        <begin position="417"/>
        <end position="429"/>
    </location>
</feature>
<reference evidence="5 6" key="1">
    <citation type="journal article" date="2021" name="DNA Res.">
        <title>Genome analysis of Candida subhashii reveals its hybrid nature and dual mitochondrial genome conformations.</title>
        <authorList>
            <person name="Mixao V."/>
            <person name="Hegedusova E."/>
            <person name="Saus E."/>
            <person name="Pryszcz L.P."/>
            <person name="Cillingova A."/>
            <person name="Nosek J."/>
            <person name="Gabaldon T."/>
        </authorList>
    </citation>
    <scope>NUCLEOTIDE SEQUENCE [LARGE SCALE GENOMIC DNA]</scope>
    <source>
        <strain evidence="5 6">CBS 10753</strain>
    </source>
</reference>
<proteinExistence type="predicted"/>
<evidence type="ECO:0000313" key="6">
    <source>
        <dbReference type="Proteomes" id="UP000694255"/>
    </source>
</evidence>
<dbReference type="PROSITE" id="PS50105">
    <property type="entry name" value="SAM_DOMAIN"/>
    <property type="match status" value="1"/>
</dbReference>
<dbReference type="AlphaFoldDB" id="A0A8J5QQ79"/>
<feature type="compositionally biased region" description="Low complexity" evidence="3">
    <location>
        <begin position="191"/>
        <end position="212"/>
    </location>
</feature>
<feature type="compositionally biased region" description="Low complexity" evidence="3">
    <location>
        <begin position="261"/>
        <end position="271"/>
    </location>
</feature>
<feature type="compositionally biased region" description="Low complexity" evidence="3">
    <location>
        <begin position="365"/>
        <end position="374"/>
    </location>
</feature>
<feature type="compositionally biased region" description="Low complexity" evidence="3">
    <location>
        <begin position="453"/>
        <end position="487"/>
    </location>
</feature>
<dbReference type="GO" id="GO:0000932">
    <property type="term" value="C:P-body"/>
    <property type="evidence" value="ECO:0007669"/>
    <property type="project" value="TreeGrafter"/>
</dbReference>
<gene>
    <name evidence="5" type="ORF">J8A68_001845</name>
</gene>
<dbReference type="InterPro" id="IPR001660">
    <property type="entry name" value="SAM"/>
</dbReference>
<dbReference type="GO" id="GO:0000289">
    <property type="term" value="P:nuclear-transcribed mRNA poly(A) tail shortening"/>
    <property type="evidence" value="ECO:0007669"/>
    <property type="project" value="TreeGrafter"/>
</dbReference>
<feature type="region of interest" description="Disordered" evidence="3">
    <location>
        <begin position="417"/>
        <end position="437"/>
    </location>
</feature>
<comment type="subcellular location">
    <subcellularLocation>
        <location evidence="1">Cytoplasm</location>
    </subcellularLocation>
</comment>
<comment type="caution">
    <text evidence="5">The sequence shown here is derived from an EMBL/GenBank/DDBJ whole genome shotgun (WGS) entry which is preliminary data.</text>
</comment>
<dbReference type="Pfam" id="PF07647">
    <property type="entry name" value="SAM_2"/>
    <property type="match status" value="1"/>
</dbReference>
<feature type="region of interest" description="Disordered" evidence="3">
    <location>
        <begin position="246"/>
        <end position="271"/>
    </location>
</feature>
<feature type="region of interest" description="Disordered" evidence="3">
    <location>
        <begin position="576"/>
        <end position="623"/>
    </location>
</feature>
<feature type="region of interest" description="Disordered" evidence="3">
    <location>
        <begin position="453"/>
        <end position="504"/>
    </location>
</feature>
<dbReference type="RefSeq" id="XP_049264852.1">
    <property type="nucleotide sequence ID" value="XM_049405532.1"/>
</dbReference>
<dbReference type="Proteomes" id="UP000694255">
    <property type="component" value="Unassembled WGS sequence"/>
</dbReference>
<feature type="region of interest" description="Disordered" evidence="3">
    <location>
        <begin position="365"/>
        <end position="386"/>
    </location>
</feature>
<sequence>MDHKNTPNPKSPQGFFERPIILSPPPLEHVMPFGVPSQDMAAAAANTATNPTTTTSNNSTAPSSGVSTGNTSQRQQSIGYNLQHEFETLNADLDLDLKNNQQLRFIASHSVPSIEQQIHAASNNNNSLPALTGTHKQHQQPHPTKPGLLAPAASKYGMGSELLGTSSSGATIPILRESALSPIQPGNASGGLASLLNNGSSTTTENNTSSGGFLPPPLASIPNRPQSVNDFSNIFSRNDQQHHLAQSFQQQQYNQPGSHLHPQQHTQQPTTQSNFFSDLLVFSNWIENLNPQDTITMIEYLCNSLPVDILLTFKSKLDNHLQASKQQQQAQPQQGGYNVISGYNNAYSQDIYQEMEQLNLQDKVQQQQTQQLHQPKPRSKPIGFRQSGQYLNLMEKISRPRSAEPSLNNRYGGLLPQQQQQQQQFQQQQLDRAKSPTSHLFEKTNFLQLAATSNQPQHLQQHLQPQQSQQQSQQQQYGGNQSSTQQTLSPSGKGTTGDDPSLDLSSHLKLGALATINSRVALDSNRKHHPGGSSGAWNTNAPPASQKQQVQNRLNYEESINRGLNSSSVPANIHRLNMTGNNSNNMKAAQGMKKKTSGGQLSPPAANSGGGSGGGAGGTTSSSMPAEVTNIELLNNVPAWLKLLRLHKYTECLKDIPWRELIELDNDELEERGVAALGARRKLLKAFDVVKSSLEDKKKNENEAI</sequence>
<dbReference type="SMART" id="SM00454">
    <property type="entry name" value="SAM"/>
    <property type="match status" value="1"/>
</dbReference>
<protein>
    <submittedName>
        <fullName evidence="5">VTS1</fullName>
    </submittedName>
</protein>
<dbReference type="InterPro" id="IPR037635">
    <property type="entry name" value="VTS1_SAM"/>
</dbReference>
<keyword evidence="2" id="KW-0963">Cytoplasm</keyword>
<feature type="compositionally biased region" description="Polar residues" evidence="3">
    <location>
        <begin position="578"/>
        <end position="587"/>
    </location>
</feature>
<evidence type="ECO:0000259" key="4">
    <source>
        <dbReference type="PROSITE" id="PS50105"/>
    </source>
</evidence>
<feature type="domain" description="SAM" evidence="4">
    <location>
        <begin position="635"/>
        <end position="693"/>
    </location>
</feature>
<dbReference type="PANTHER" id="PTHR12515:SF5">
    <property type="entry name" value="PROTEIN SMAUG"/>
    <property type="match status" value="1"/>
</dbReference>
<dbReference type="CDD" id="cd09556">
    <property type="entry name" value="SAM_VTS1_fungal"/>
    <property type="match status" value="1"/>
</dbReference>
<feature type="region of interest" description="Disordered" evidence="3">
    <location>
        <begin position="521"/>
        <end position="552"/>
    </location>
</feature>
<dbReference type="PANTHER" id="PTHR12515">
    <property type="entry name" value="STERILE ALPHA MOTIF DOMAIN CONTAINING PROTEIN 4-RELATED"/>
    <property type="match status" value="1"/>
</dbReference>
<keyword evidence="6" id="KW-1185">Reference proteome</keyword>